<dbReference type="InterPro" id="IPR010982">
    <property type="entry name" value="Lambda_DNA-bd_dom_sf"/>
</dbReference>
<name>A0A1W7A875_9STAP</name>
<dbReference type="PANTHER" id="PTHR46797:SF25">
    <property type="entry name" value="TRANSCRIPTIONAL REGULATOR"/>
    <property type="match status" value="1"/>
</dbReference>
<dbReference type="Gene3D" id="2.60.120.10">
    <property type="entry name" value="Jelly Rolls"/>
    <property type="match status" value="1"/>
</dbReference>
<dbReference type="GO" id="GO:0003700">
    <property type="term" value="F:DNA-binding transcription factor activity"/>
    <property type="evidence" value="ECO:0007669"/>
    <property type="project" value="TreeGrafter"/>
</dbReference>
<dbReference type="Pfam" id="PF07883">
    <property type="entry name" value="Cupin_2"/>
    <property type="match status" value="1"/>
</dbReference>
<dbReference type="RefSeq" id="WP_086041537.1">
    <property type="nucleotide sequence ID" value="NZ_CBCRZA010000011.1"/>
</dbReference>
<dbReference type="SUPFAM" id="SSF47413">
    <property type="entry name" value="lambda repressor-like DNA-binding domains"/>
    <property type="match status" value="1"/>
</dbReference>
<dbReference type="InterPro" id="IPR011051">
    <property type="entry name" value="RmlC_Cupin_sf"/>
</dbReference>
<proteinExistence type="predicted"/>
<evidence type="ECO:0000313" key="4">
    <source>
        <dbReference type="Proteomes" id="UP000194154"/>
    </source>
</evidence>
<feature type="domain" description="HTH cro/C1-type" evidence="2">
    <location>
        <begin position="9"/>
        <end position="63"/>
    </location>
</feature>
<dbReference type="SMART" id="SM00530">
    <property type="entry name" value="HTH_XRE"/>
    <property type="match status" value="1"/>
</dbReference>
<organism evidence="3 4">
    <name type="scientific">Macrococcoides canis</name>
    <dbReference type="NCBI Taxonomy" id="1855823"/>
    <lineage>
        <taxon>Bacteria</taxon>
        <taxon>Bacillati</taxon>
        <taxon>Bacillota</taxon>
        <taxon>Bacilli</taxon>
        <taxon>Bacillales</taxon>
        <taxon>Staphylococcaceae</taxon>
        <taxon>Macrococcoides</taxon>
    </lineage>
</organism>
<protein>
    <submittedName>
        <fullName evidence="3">HTH-type transcriptional regulator PuuR</fullName>
    </submittedName>
</protein>
<keyword evidence="1" id="KW-0238">DNA-binding</keyword>
<dbReference type="InterPro" id="IPR013096">
    <property type="entry name" value="Cupin_2"/>
</dbReference>
<dbReference type="Proteomes" id="UP000194154">
    <property type="component" value="Chromosome"/>
</dbReference>
<dbReference type="EMBL" id="CP021059">
    <property type="protein sequence ID" value="ARQ05819.1"/>
    <property type="molecule type" value="Genomic_DNA"/>
</dbReference>
<dbReference type="CDD" id="cd02209">
    <property type="entry name" value="cupin_XRE_C"/>
    <property type="match status" value="1"/>
</dbReference>
<dbReference type="GeneID" id="35294304"/>
<gene>
    <name evidence="3" type="primary">puuR_1</name>
    <name evidence="3" type="ORF">MCCS_01480</name>
</gene>
<evidence type="ECO:0000259" key="2">
    <source>
        <dbReference type="PROSITE" id="PS50943"/>
    </source>
</evidence>
<dbReference type="PROSITE" id="PS50943">
    <property type="entry name" value="HTH_CROC1"/>
    <property type="match status" value="1"/>
</dbReference>
<dbReference type="OrthoDB" id="34624at2"/>
<reference evidence="3 4" key="1">
    <citation type="journal article" date="2017" name="Int. J. Syst. Evol. Microbiol.">
        <title>Macrococcus canis sp. nov., a skin bacterium associated with infections in dogs.</title>
        <authorList>
            <person name="Gobeli Brawand S."/>
            <person name="Cotting K."/>
            <person name="Gomez-Sanz E."/>
            <person name="Collaud A."/>
            <person name="Thomann A."/>
            <person name="Brodard I."/>
            <person name="Rodriguez-Campos S."/>
            <person name="Strauss C."/>
            <person name="Perreten V."/>
        </authorList>
    </citation>
    <scope>NUCLEOTIDE SEQUENCE [LARGE SCALE GENOMIC DNA]</scope>
    <source>
        <strain evidence="3 4">KM45013</strain>
    </source>
</reference>
<dbReference type="SUPFAM" id="SSF51182">
    <property type="entry name" value="RmlC-like cupins"/>
    <property type="match status" value="1"/>
</dbReference>
<dbReference type="InterPro" id="IPR001387">
    <property type="entry name" value="Cro/C1-type_HTH"/>
</dbReference>
<dbReference type="CDD" id="cd00093">
    <property type="entry name" value="HTH_XRE"/>
    <property type="match status" value="1"/>
</dbReference>
<dbReference type="Pfam" id="PF12844">
    <property type="entry name" value="HTH_19"/>
    <property type="match status" value="1"/>
</dbReference>
<dbReference type="GO" id="GO:0003677">
    <property type="term" value="F:DNA binding"/>
    <property type="evidence" value="ECO:0007669"/>
    <property type="project" value="UniProtKB-KW"/>
</dbReference>
<dbReference type="AlphaFoldDB" id="A0A1W7A875"/>
<dbReference type="InterPro" id="IPR050807">
    <property type="entry name" value="TransReg_Diox_bact_type"/>
</dbReference>
<dbReference type="Gene3D" id="1.10.260.40">
    <property type="entry name" value="lambda repressor-like DNA-binding domains"/>
    <property type="match status" value="1"/>
</dbReference>
<dbReference type="KEGG" id="mcak:MCCS_01480"/>
<sequence length="168" mass="19443">MSMTIGERIRKIRKEKKLTLKEISEQTDLSIPFLSQLETNKCNATMVSLRKIADALQVHPGKLFETNSKPSMRHRAHYDYQDLSMGKTAAFTPLKITIDPHIESIDTVSHFGHEFIYILKGSLTLYYNNDYIELNTGQSYMYDASLPHNWLNRTDEPAEFIMVNESRI</sequence>
<dbReference type="InterPro" id="IPR014710">
    <property type="entry name" value="RmlC-like_jellyroll"/>
</dbReference>
<dbReference type="STRING" id="1855823.MCCS_01480"/>
<keyword evidence="4" id="KW-1185">Reference proteome</keyword>
<dbReference type="PANTHER" id="PTHR46797">
    <property type="entry name" value="HTH-TYPE TRANSCRIPTIONAL REGULATOR"/>
    <property type="match status" value="1"/>
</dbReference>
<dbReference type="GO" id="GO:0005829">
    <property type="term" value="C:cytosol"/>
    <property type="evidence" value="ECO:0007669"/>
    <property type="project" value="TreeGrafter"/>
</dbReference>
<evidence type="ECO:0000256" key="1">
    <source>
        <dbReference type="ARBA" id="ARBA00023125"/>
    </source>
</evidence>
<accession>A0A1W7A875</accession>
<evidence type="ECO:0000313" key="3">
    <source>
        <dbReference type="EMBL" id="ARQ05819.1"/>
    </source>
</evidence>